<dbReference type="PANTHER" id="PTHR43071:SF1">
    <property type="entry name" value="2-AMINO-4-HYDROXY-6-HYDROXYMETHYLDIHYDROPTERIDINE PYROPHOSPHOKINASE"/>
    <property type="match status" value="1"/>
</dbReference>
<evidence type="ECO:0000256" key="12">
    <source>
        <dbReference type="ARBA" id="ARBA00033413"/>
    </source>
</evidence>
<dbReference type="GO" id="GO:0005524">
    <property type="term" value="F:ATP binding"/>
    <property type="evidence" value="ECO:0007669"/>
    <property type="project" value="UniProtKB-KW"/>
</dbReference>
<dbReference type="GO" id="GO:0046656">
    <property type="term" value="P:folic acid biosynthetic process"/>
    <property type="evidence" value="ECO:0007669"/>
    <property type="project" value="UniProtKB-KW"/>
</dbReference>
<comment type="similarity">
    <text evidence="2">Belongs to the HPPK family.</text>
</comment>
<dbReference type="AlphaFoldDB" id="A0A9D1VQA4"/>
<evidence type="ECO:0000256" key="5">
    <source>
        <dbReference type="ARBA" id="ARBA00022679"/>
    </source>
</evidence>
<evidence type="ECO:0000256" key="10">
    <source>
        <dbReference type="ARBA" id="ARBA00029409"/>
    </source>
</evidence>
<dbReference type="EMBL" id="DXFB01000007">
    <property type="protein sequence ID" value="HIX44637.1"/>
    <property type="molecule type" value="Genomic_DNA"/>
</dbReference>
<name>A0A9D1VQA4_9BACT</name>
<dbReference type="SUPFAM" id="SSF55083">
    <property type="entry name" value="6-hydroxymethyl-7,8-dihydropterin pyrophosphokinase, HPPK"/>
    <property type="match status" value="1"/>
</dbReference>
<evidence type="ECO:0000256" key="2">
    <source>
        <dbReference type="ARBA" id="ARBA00005810"/>
    </source>
</evidence>
<accession>A0A9D1VQA4</accession>
<dbReference type="InterPro" id="IPR035907">
    <property type="entry name" value="Hppk_sf"/>
</dbReference>
<evidence type="ECO:0000256" key="7">
    <source>
        <dbReference type="ARBA" id="ARBA00022777"/>
    </source>
</evidence>
<protein>
    <recommendedName>
        <fullName evidence="4">2-amino-4-hydroxy-6-hydroxymethyldihydropteridine pyrophosphokinase</fullName>
        <ecNumber evidence="3">2.7.6.3</ecNumber>
    </recommendedName>
    <alternativeName>
        <fullName evidence="11">6-hydroxymethyl-7,8-dihydropterin pyrophosphokinase</fullName>
    </alternativeName>
    <alternativeName>
        <fullName evidence="12">7,8-dihydro-6-hydroxymethylpterin-pyrophosphokinase</fullName>
    </alternativeName>
</protein>
<dbReference type="Gene3D" id="3.30.70.560">
    <property type="entry name" value="7,8-Dihydro-6-hydroxymethylpterin-pyrophosphokinase HPPK"/>
    <property type="match status" value="1"/>
</dbReference>
<feature type="domain" description="7,8-dihydro-6-hydroxymethylpterin-pyrophosphokinase" evidence="13">
    <location>
        <begin position="6"/>
        <end position="111"/>
    </location>
</feature>
<comment type="function">
    <text evidence="10">Catalyzes the transfer of pyrophosphate from adenosine triphosphate (ATP) to 6-hydroxymethyl-7,8-dihydropterin, an enzymatic step in folate biosynthesis pathway.</text>
</comment>
<sequence length="128" mass="14648">MNHALISLAANDEKKETTIAHALRLIESYCVILNQTPVYRSEAAGESQQPSYANALLQVETDQEYEELRRRFKSLEHDAGRTPASKERGIIPLDIDIISWNETLLKNKDMEYDYMKKGLHLLAENNNS</sequence>
<reference evidence="14" key="1">
    <citation type="journal article" date="2021" name="PeerJ">
        <title>Extensive microbial diversity within the chicken gut microbiome revealed by metagenomics and culture.</title>
        <authorList>
            <person name="Gilroy R."/>
            <person name="Ravi A."/>
            <person name="Getino M."/>
            <person name="Pursley I."/>
            <person name="Horton D.L."/>
            <person name="Alikhan N.F."/>
            <person name="Baker D."/>
            <person name="Gharbi K."/>
            <person name="Hall N."/>
            <person name="Watson M."/>
            <person name="Adriaenssens E.M."/>
            <person name="Foster-Nyarko E."/>
            <person name="Jarju S."/>
            <person name="Secka A."/>
            <person name="Antonio M."/>
            <person name="Oren A."/>
            <person name="Chaudhuri R.R."/>
            <person name="La Ragione R."/>
            <person name="Hildebrand F."/>
            <person name="Pallen M.J."/>
        </authorList>
    </citation>
    <scope>NUCLEOTIDE SEQUENCE</scope>
    <source>
        <strain evidence="14">ChiHjej12B11-16260</strain>
    </source>
</reference>
<evidence type="ECO:0000256" key="11">
    <source>
        <dbReference type="ARBA" id="ARBA00029766"/>
    </source>
</evidence>
<comment type="pathway">
    <text evidence="1">Cofactor biosynthesis; tetrahydrofolate biosynthesis; 2-amino-4-hydroxy-6-hydroxymethyl-7,8-dihydropteridine diphosphate from 7,8-dihydroneopterin triphosphate: step 4/4.</text>
</comment>
<dbReference type="EC" id="2.7.6.3" evidence="3"/>
<keyword evidence="5" id="KW-0808">Transferase</keyword>
<evidence type="ECO:0000256" key="9">
    <source>
        <dbReference type="ARBA" id="ARBA00022909"/>
    </source>
</evidence>
<dbReference type="Pfam" id="PF01288">
    <property type="entry name" value="HPPK"/>
    <property type="match status" value="1"/>
</dbReference>
<dbReference type="PANTHER" id="PTHR43071">
    <property type="entry name" value="2-AMINO-4-HYDROXY-6-HYDROXYMETHYLDIHYDROPTERIDINE PYROPHOSPHOKINASE"/>
    <property type="match status" value="1"/>
</dbReference>
<evidence type="ECO:0000256" key="6">
    <source>
        <dbReference type="ARBA" id="ARBA00022741"/>
    </source>
</evidence>
<keyword evidence="7" id="KW-0418">Kinase</keyword>
<evidence type="ECO:0000259" key="13">
    <source>
        <dbReference type="Pfam" id="PF01288"/>
    </source>
</evidence>
<dbReference type="GO" id="GO:0016301">
    <property type="term" value="F:kinase activity"/>
    <property type="evidence" value="ECO:0007669"/>
    <property type="project" value="UniProtKB-KW"/>
</dbReference>
<evidence type="ECO:0000256" key="8">
    <source>
        <dbReference type="ARBA" id="ARBA00022840"/>
    </source>
</evidence>
<comment type="caution">
    <text evidence="14">The sequence shown here is derived from an EMBL/GenBank/DDBJ whole genome shotgun (WGS) entry which is preliminary data.</text>
</comment>
<evidence type="ECO:0000313" key="14">
    <source>
        <dbReference type="EMBL" id="HIX44637.1"/>
    </source>
</evidence>
<dbReference type="InterPro" id="IPR000550">
    <property type="entry name" value="Hppk"/>
</dbReference>
<keyword evidence="8" id="KW-0067">ATP-binding</keyword>
<keyword evidence="9" id="KW-0289">Folate biosynthesis</keyword>
<evidence type="ECO:0000256" key="4">
    <source>
        <dbReference type="ARBA" id="ARBA00016218"/>
    </source>
</evidence>
<proteinExistence type="inferred from homology"/>
<dbReference type="Proteomes" id="UP000824246">
    <property type="component" value="Unassembled WGS sequence"/>
</dbReference>
<dbReference type="GO" id="GO:0003848">
    <property type="term" value="F:2-amino-4-hydroxy-6-hydroxymethyldihydropteridine diphosphokinase activity"/>
    <property type="evidence" value="ECO:0007669"/>
    <property type="project" value="UniProtKB-EC"/>
</dbReference>
<evidence type="ECO:0000256" key="3">
    <source>
        <dbReference type="ARBA" id="ARBA00013253"/>
    </source>
</evidence>
<organism evidence="14 15">
    <name type="scientific">Candidatus Barnesiella excrementipullorum</name>
    <dbReference type="NCBI Taxonomy" id="2838479"/>
    <lineage>
        <taxon>Bacteria</taxon>
        <taxon>Pseudomonadati</taxon>
        <taxon>Bacteroidota</taxon>
        <taxon>Bacteroidia</taxon>
        <taxon>Bacteroidales</taxon>
        <taxon>Barnesiellaceae</taxon>
        <taxon>Barnesiella</taxon>
    </lineage>
</organism>
<gene>
    <name evidence="14" type="ORF">H9982_00275</name>
</gene>
<reference evidence="14" key="2">
    <citation type="submission" date="2021-04" db="EMBL/GenBank/DDBJ databases">
        <authorList>
            <person name="Gilroy R."/>
        </authorList>
    </citation>
    <scope>NUCLEOTIDE SEQUENCE</scope>
    <source>
        <strain evidence="14">ChiHjej12B11-16260</strain>
    </source>
</reference>
<keyword evidence="6" id="KW-0547">Nucleotide-binding</keyword>
<evidence type="ECO:0000313" key="15">
    <source>
        <dbReference type="Proteomes" id="UP000824246"/>
    </source>
</evidence>
<evidence type="ECO:0000256" key="1">
    <source>
        <dbReference type="ARBA" id="ARBA00005051"/>
    </source>
</evidence>